<evidence type="ECO:0000256" key="1">
    <source>
        <dbReference type="ARBA" id="ARBA00022857"/>
    </source>
</evidence>
<dbReference type="GO" id="GO:0016491">
    <property type="term" value="F:oxidoreductase activity"/>
    <property type="evidence" value="ECO:0007669"/>
    <property type="project" value="UniProtKB-KW"/>
</dbReference>
<dbReference type="Pfam" id="PF05368">
    <property type="entry name" value="NmrA"/>
    <property type="match status" value="1"/>
</dbReference>
<dbReference type="Gene3D" id="3.40.50.720">
    <property type="entry name" value="NAD(P)-binding Rossmann-like Domain"/>
    <property type="match status" value="1"/>
</dbReference>
<comment type="caution">
    <text evidence="4">The sequence shown here is derived from an EMBL/GenBank/DDBJ whole genome shotgun (WGS) entry which is preliminary data.</text>
</comment>
<dbReference type="AlphaFoldDB" id="A0AAJ0CUP7"/>
<name>A0AAJ0CUP7_9HYPO</name>
<protein>
    <recommendedName>
        <fullName evidence="3">NmrA-like domain-containing protein</fullName>
    </recommendedName>
</protein>
<dbReference type="Proteomes" id="UP001251528">
    <property type="component" value="Unassembled WGS sequence"/>
</dbReference>
<evidence type="ECO:0000313" key="4">
    <source>
        <dbReference type="EMBL" id="KAK2603545.1"/>
    </source>
</evidence>
<dbReference type="InterPro" id="IPR036291">
    <property type="entry name" value="NAD(P)-bd_dom_sf"/>
</dbReference>
<accession>A0AAJ0CUP7</accession>
<keyword evidence="5" id="KW-1185">Reference proteome</keyword>
<dbReference type="CDD" id="cd05259">
    <property type="entry name" value="PCBER_SDR_a"/>
    <property type="match status" value="1"/>
</dbReference>
<dbReference type="Gene3D" id="3.90.25.10">
    <property type="entry name" value="UDP-galactose 4-epimerase, domain 1"/>
    <property type="match status" value="1"/>
</dbReference>
<dbReference type="InterPro" id="IPR051609">
    <property type="entry name" value="NmrA/Isoflavone_reductase-like"/>
</dbReference>
<reference evidence="4" key="1">
    <citation type="submission" date="2023-06" db="EMBL/GenBank/DDBJ databases">
        <title>Conoideocrella luteorostrata (Hypocreales: Clavicipitaceae), a potential biocontrol fungus for elongate hemlock scale in United States Christmas tree production areas.</title>
        <authorList>
            <person name="Barrett H."/>
            <person name="Lovett B."/>
            <person name="Macias A.M."/>
            <person name="Stajich J.E."/>
            <person name="Kasson M.T."/>
        </authorList>
    </citation>
    <scope>NUCLEOTIDE SEQUENCE</scope>
    <source>
        <strain evidence="4">ARSEF 14590</strain>
    </source>
</reference>
<sequence length="300" mass="32625">MSAPIKNVTIVGAAGNLGTTVFQKLVDSTNFNLQVLRRPDSTTKYPTGTRVVDVDFSSVDALTAALKGQDAVIALFGATSLGLQPALIDASIRAGVQRFIPSEFGGDVSLPKNRALLPFLEKGKVEDYLIEKSKTSSLSYTFVFNGPFLDWGLENNFIFDTSAYQPTIYEGGDRVFSTTTLDTVANGIVGVLSHPFETKNRAVYLEDVKVSQNELLSIAKRVASNKSWQPRHTTLDEATAAADERLKQGTVDVHTVAPYLYRSIFDPAHGGNFQKNDNAILGVTAKDKKVIEEVFAKIIS</sequence>
<proteinExistence type="predicted"/>
<dbReference type="SUPFAM" id="SSF51735">
    <property type="entry name" value="NAD(P)-binding Rossmann-fold domains"/>
    <property type="match status" value="1"/>
</dbReference>
<organism evidence="4 5">
    <name type="scientific">Conoideocrella luteorostrata</name>
    <dbReference type="NCBI Taxonomy" id="1105319"/>
    <lineage>
        <taxon>Eukaryota</taxon>
        <taxon>Fungi</taxon>
        <taxon>Dikarya</taxon>
        <taxon>Ascomycota</taxon>
        <taxon>Pezizomycotina</taxon>
        <taxon>Sordariomycetes</taxon>
        <taxon>Hypocreomycetidae</taxon>
        <taxon>Hypocreales</taxon>
        <taxon>Clavicipitaceae</taxon>
        <taxon>Conoideocrella</taxon>
    </lineage>
</organism>
<evidence type="ECO:0000259" key="3">
    <source>
        <dbReference type="Pfam" id="PF05368"/>
    </source>
</evidence>
<dbReference type="PANTHER" id="PTHR47706">
    <property type="entry name" value="NMRA-LIKE FAMILY PROTEIN"/>
    <property type="match status" value="1"/>
</dbReference>
<evidence type="ECO:0000313" key="5">
    <source>
        <dbReference type="Proteomes" id="UP001251528"/>
    </source>
</evidence>
<gene>
    <name evidence="4" type="ORF">QQS21_004314</name>
</gene>
<dbReference type="InterPro" id="IPR045312">
    <property type="entry name" value="PCBER-like"/>
</dbReference>
<keyword evidence="2" id="KW-0560">Oxidoreductase</keyword>
<evidence type="ECO:0000256" key="2">
    <source>
        <dbReference type="ARBA" id="ARBA00023002"/>
    </source>
</evidence>
<dbReference type="EMBL" id="JASWJB010000062">
    <property type="protein sequence ID" value="KAK2603545.1"/>
    <property type="molecule type" value="Genomic_DNA"/>
</dbReference>
<dbReference type="InterPro" id="IPR008030">
    <property type="entry name" value="NmrA-like"/>
</dbReference>
<dbReference type="PANTHER" id="PTHR47706:SF1">
    <property type="entry name" value="CIPA-LIKE, PUTATIVE (AFU_ORTHOLOGUE AFUA_1G12460)-RELATED"/>
    <property type="match status" value="1"/>
</dbReference>
<feature type="domain" description="NmrA-like" evidence="3">
    <location>
        <begin position="6"/>
        <end position="223"/>
    </location>
</feature>
<keyword evidence="1" id="KW-0521">NADP</keyword>